<feature type="chain" id="PRO_5016312154" description="Gram-positive cocci surface proteins LPxTG domain-containing protein" evidence="2">
    <location>
        <begin position="30"/>
        <end position="592"/>
    </location>
</feature>
<feature type="transmembrane region" description="Helical" evidence="1">
    <location>
        <begin position="564"/>
        <end position="584"/>
    </location>
</feature>
<reference evidence="3 4" key="1">
    <citation type="submission" date="2018-06" db="EMBL/GenBank/DDBJ databases">
        <title>Noncontiguous genome sequence of Ruminococcaceae bacterium ASD2818.</title>
        <authorList>
            <person name="Chaplin A.V."/>
            <person name="Sokolova S.R."/>
            <person name="Kochetkova T.O."/>
            <person name="Goltsov A.Y."/>
            <person name="Trofimov D.Y."/>
            <person name="Efimov B.A."/>
        </authorList>
    </citation>
    <scope>NUCLEOTIDE SEQUENCE [LARGE SCALE GENOMIC DNA]</scope>
    <source>
        <strain evidence="3 4">ASD2818</strain>
    </source>
</reference>
<name>A0A328UJ64_9FIRM</name>
<proteinExistence type="predicted"/>
<protein>
    <recommendedName>
        <fullName evidence="5">Gram-positive cocci surface proteins LPxTG domain-containing protein</fullName>
    </recommendedName>
</protein>
<evidence type="ECO:0000256" key="1">
    <source>
        <dbReference type="SAM" id="Phobius"/>
    </source>
</evidence>
<keyword evidence="4" id="KW-1185">Reference proteome</keyword>
<keyword evidence="1" id="KW-1133">Transmembrane helix</keyword>
<feature type="signal peptide" evidence="2">
    <location>
        <begin position="1"/>
        <end position="29"/>
    </location>
</feature>
<evidence type="ECO:0008006" key="5">
    <source>
        <dbReference type="Google" id="ProtNLM"/>
    </source>
</evidence>
<evidence type="ECO:0000313" key="4">
    <source>
        <dbReference type="Proteomes" id="UP000249377"/>
    </source>
</evidence>
<comment type="caution">
    <text evidence="3">The sequence shown here is derived from an EMBL/GenBank/DDBJ whole genome shotgun (WGS) entry which is preliminary data.</text>
</comment>
<accession>A0A328UJ64</accession>
<gene>
    <name evidence="3" type="ORF">DPQ25_00470</name>
</gene>
<dbReference type="RefSeq" id="WP_112331220.1">
    <property type="nucleotide sequence ID" value="NZ_QLYR01000001.1"/>
</dbReference>
<dbReference type="Proteomes" id="UP000249377">
    <property type="component" value="Unassembled WGS sequence"/>
</dbReference>
<keyword evidence="1" id="KW-0812">Transmembrane</keyword>
<keyword evidence="1" id="KW-0472">Membrane</keyword>
<organism evidence="3 4">
    <name type="scientific">Hydrogeniiclostridium mannosilyticum</name>
    <dbReference type="NCBI Taxonomy" id="2764322"/>
    <lineage>
        <taxon>Bacteria</taxon>
        <taxon>Bacillati</taxon>
        <taxon>Bacillota</taxon>
        <taxon>Clostridia</taxon>
        <taxon>Eubacteriales</taxon>
        <taxon>Acutalibacteraceae</taxon>
        <taxon>Hydrogeniiclostridium</taxon>
    </lineage>
</organism>
<dbReference type="EMBL" id="QLYR01000001">
    <property type="protein sequence ID" value="RAQ30024.1"/>
    <property type="molecule type" value="Genomic_DNA"/>
</dbReference>
<sequence length="592" mass="62195">MKAKIKSKVLAALICCMLIIGLLPTTVLAASLTVLNVNGTSILSATDNKITCGEGTAEYDSDNNTLTLTNITIEGEFSGSAAIYAVGDLTIRLVGTNTITSGYYGIYGNNGTITIGGEGKLIIQSDNDCMRGDNISIGSVDETGAPTIEAMGRGKQATGIYTTNVLTIQNGAKVTAKSDGDSYALCGEGGITIADSTVNTTSSGSEQNVICSVSDFSIDNSTVTATGTSQDAFPAIFAAGNINITNKSNVEATSSGMRGIFTDSNMTVTDSTVTATGTTREGMVVVGTLTLNNSSLTASSKPNDIIPAIVTKSFNITNSEVTAKGGFDLFDWYNGNIDDISFGIAPANGKLAEFKVDGNNWDGSAAKHFKEGNESPYDTAINFSADEMNWLGAYRYIHIGEHIHTGGTATCTEPTICEDCGRAYGNALGHNAVKTERKEATCIEDGNVEYWYCDACGKYFSDEALTKEIAKEETVVKATGHGETELKNAKEATCTVEGYTGDKVCKVCGSVVEKGKVTAKAAHNFKDGKCTVCKATDPNYVPTKPTVPEKGDKESPQTGDSTNIALWFAIMLTAGTILTGTVLYSKKKKCSK</sequence>
<evidence type="ECO:0000256" key="2">
    <source>
        <dbReference type="SAM" id="SignalP"/>
    </source>
</evidence>
<evidence type="ECO:0000313" key="3">
    <source>
        <dbReference type="EMBL" id="RAQ30024.1"/>
    </source>
</evidence>
<keyword evidence="2" id="KW-0732">Signal</keyword>
<dbReference type="AlphaFoldDB" id="A0A328UJ64"/>